<dbReference type="Proteomes" id="UP000327493">
    <property type="component" value="Unassembled WGS sequence"/>
</dbReference>
<sequence>ALCRLVTNPNPHLLQSAIRLKNNKEKVDVTEMLPDDLWGPASPLHRASLVAPTQGKRTPRLGHHGGLSCLGLSPVGNSKSSNLASQAALTSVATQMSWCVCLGGESRFGLRRVNPPVKHALEELSH</sequence>
<dbReference type="EMBL" id="VOFY01000054">
    <property type="protein sequence ID" value="KAA8578980.1"/>
    <property type="molecule type" value="Genomic_DNA"/>
</dbReference>
<protein>
    <submittedName>
        <fullName evidence="1">Uncharacterized protein</fullName>
    </submittedName>
</protein>
<dbReference type="AlphaFoldDB" id="A0A5J5CG06"/>
<keyword evidence="2" id="KW-1185">Reference proteome</keyword>
<evidence type="ECO:0000313" key="2">
    <source>
        <dbReference type="Proteomes" id="UP000327493"/>
    </source>
</evidence>
<proteinExistence type="predicted"/>
<name>A0A5J5CG06_9PERO</name>
<comment type="caution">
    <text evidence="1">The sequence shown here is derived from an EMBL/GenBank/DDBJ whole genome shotgun (WGS) entry which is preliminary data.</text>
</comment>
<reference evidence="1 2" key="1">
    <citation type="submission" date="2019-08" db="EMBL/GenBank/DDBJ databases">
        <title>A chromosome-level genome assembly, high-density linkage maps, and genome scans reveal the genomic architecture of hybrid incompatibilities underlying speciation via character displacement in darters (Percidae: Etheostominae).</title>
        <authorList>
            <person name="Moran R.L."/>
            <person name="Catchen J.M."/>
            <person name="Fuller R.C."/>
        </authorList>
    </citation>
    <scope>NUCLEOTIDE SEQUENCE [LARGE SCALE GENOMIC DNA]</scope>
    <source>
        <strain evidence="1">EspeVRDwgs_2016</strain>
        <tissue evidence="1">Muscle</tissue>
    </source>
</reference>
<feature type="non-terminal residue" evidence="1">
    <location>
        <position position="1"/>
    </location>
</feature>
<accession>A0A5J5CG06</accession>
<evidence type="ECO:0000313" key="1">
    <source>
        <dbReference type="EMBL" id="KAA8578980.1"/>
    </source>
</evidence>
<organism evidence="1 2">
    <name type="scientific">Etheostoma spectabile</name>
    <name type="common">orangethroat darter</name>
    <dbReference type="NCBI Taxonomy" id="54343"/>
    <lineage>
        <taxon>Eukaryota</taxon>
        <taxon>Metazoa</taxon>
        <taxon>Chordata</taxon>
        <taxon>Craniata</taxon>
        <taxon>Vertebrata</taxon>
        <taxon>Euteleostomi</taxon>
        <taxon>Actinopterygii</taxon>
        <taxon>Neopterygii</taxon>
        <taxon>Teleostei</taxon>
        <taxon>Neoteleostei</taxon>
        <taxon>Acanthomorphata</taxon>
        <taxon>Eupercaria</taxon>
        <taxon>Perciformes</taxon>
        <taxon>Percoidei</taxon>
        <taxon>Percidae</taxon>
        <taxon>Etheostomatinae</taxon>
        <taxon>Etheostoma</taxon>
    </lineage>
</organism>
<gene>
    <name evidence="1" type="ORF">FQN60_009202</name>
</gene>